<dbReference type="InterPro" id="IPR010730">
    <property type="entry name" value="HET"/>
</dbReference>
<proteinExistence type="predicted"/>
<dbReference type="AlphaFoldDB" id="A0A6S6VIQ2"/>
<evidence type="ECO:0000313" key="3">
    <source>
        <dbReference type="Proteomes" id="UP000472372"/>
    </source>
</evidence>
<organism evidence="2 3">
    <name type="scientific">Pyrenophora teres f. teres</name>
    <dbReference type="NCBI Taxonomy" id="97479"/>
    <lineage>
        <taxon>Eukaryota</taxon>
        <taxon>Fungi</taxon>
        <taxon>Dikarya</taxon>
        <taxon>Ascomycota</taxon>
        <taxon>Pezizomycotina</taxon>
        <taxon>Dothideomycetes</taxon>
        <taxon>Pleosporomycetidae</taxon>
        <taxon>Pleosporales</taxon>
        <taxon>Pleosporineae</taxon>
        <taxon>Pleosporaceae</taxon>
        <taxon>Pyrenophora</taxon>
    </lineage>
</organism>
<evidence type="ECO:0000313" key="2">
    <source>
        <dbReference type="EMBL" id="CAE7008695.1"/>
    </source>
</evidence>
<feature type="domain" description="Heterokaryon incompatibility" evidence="1">
    <location>
        <begin position="126"/>
        <end position="290"/>
    </location>
</feature>
<dbReference type="EMBL" id="HG992978">
    <property type="protein sequence ID" value="CAE7008695.1"/>
    <property type="molecule type" value="Genomic_DNA"/>
</dbReference>
<dbReference type="PANTHER" id="PTHR33112">
    <property type="entry name" value="DOMAIN PROTEIN, PUTATIVE-RELATED"/>
    <property type="match status" value="1"/>
</dbReference>
<gene>
    <name evidence="2" type="ORF">PTTW11_01731</name>
</gene>
<sequence>MSAIRGPQTKDETVQITRTLHNIVELRGSLWRSEFYTPIDAGEEHAVPWLGLRDSERDEYRELTDDLPSRLKEAHMWYQNCKTQHPLCVSSKVEWPRRVLDIAADSILLVDSTSILPSPDHQQGGYACLSYVWGTDGNLTTLKRNLRSHMDGIDMATFPRTLADAIHITRSLDLRYLWIDALCIIQDDWEDQMYEIPRMSSIYHSAEFVISAQSAANVHEGFLHLGSGANALFKRAEMPFRMPDGTYRKVKLSIRKKEYAYLEVPAHHSVRFVRDSDVIPLTNRAWAQQESFLACRILYATPSELAWECTMHSRLDKSWHPLKGLQVWVAIMNFYSEKRLSRWTDRLAAIQGVANKFIEAFPDDFKKDDYLFGMWKPYLEHLLLWYRCSQPFDADAEATLRKMAPSWSWVTCPARSCFCFDAFSGSDTRMITDVIRIEQQSYKDTQTYGFGAGSCTLAIKGLCIPVKIDDQEERTKSFSSVSYLLPERYRACDYQSPIVKMTADNGTDPTVYDRTTHFSPFVLERSGLRHFSGLFLERVTGKQKTGNEEEWDAPFEGTFRRMGYGSTLPVHTRLYDDIIENYKEDMRVFKLV</sequence>
<protein>
    <submittedName>
        <fullName evidence="2">HET-domain-containing protein</fullName>
    </submittedName>
</protein>
<dbReference type="Pfam" id="PF06985">
    <property type="entry name" value="HET"/>
    <property type="match status" value="1"/>
</dbReference>
<accession>A0A6S6VIQ2</accession>
<dbReference type="Proteomes" id="UP000472372">
    <property type="component" value="Chromosome 2"/>
</dbReference>
<name>A0A6S6VIQ2_9PLEO</name>
<reference evidence="2" key="1">
    <citation type="submission" date="2021-02" db="EMBL/GenBank/DDBJ databases">
        <authorList>
            <person name="Syme A R."/>
            <person name="Syme A R."/>
            <person name="Moolhuijzen P."/>
        </authorList>
    </citation>
    <scope>NUCLEOTIDE SEQUENCE</scope>
    <source>
        <strain evidence="2">W1-1</strain>
    </source>
</reference>
<dbReference type="PANTHER" id="PTHR33112:SF16">
    <property type="entry name" value="HETEROKARYON INCOMPATIBILITY DOMAIN-CONTAINING PROTEIN"/>
    <property type="match status" value="1"/>
</dbReference>
<evidence type="ECO:0000259" key="1">
    <source>
        <dbReference type="Pfam" id="PF06985"/>
    </source>
</evidence>